<dbReference type="Pfam" id="PF13387">
    <property type="entry name" value="Lnb_N"/>
    <property type="match status" value="1"/>
</dbReference>
<accession>A0A0G0WB77</accession>
<name>A0A0G0WB77_9BACT</name>
<feature type="domain" description="Lnb N-terminal periplasmic" evidence="1">
    <location>
        <begin position="57"/>
        <end position="201"/>
    </location>
</feature>
<reference evidence="2 3" key="1">
    <citation type="journal article" date="2015" name="Nature">
        <title>rRNA introns, odd ribosomes, and small enigmatic genomes across a large radiation of phyla.</title>
        <authorList>
            <person name="Brown C.T."/>
            <person name="Hug L.A."/>
            <person name="Thomas B.C."/>
            <person name="Sharon I."/>
            <person name="Castelle C.J."/>
            <person name="Singh A."/>
            <person name="Wilkins M.J."/>
            <person name="Williams K.H."/>
            <person name="Banfield J.F."/>
        </authorList>
    </citation>
    <scope>NUCLEOTIDE SEQUENCE [LARGE SCALE GENOMIC DNA]</scope>
</reference>
<dbReference type="Proteomes" id="UP000034664">
    <property type="component" value="Unassembled WGS sequence"/>
</dbReference>
<dbReference type="InterPro" id="IPR025178">
    <property type="entry name" value="Lnb_N"/>
</dbReference>
<organism evidence="2 3">
    <name type="scientific">Candidatus Roizmanbacteria bacterium GW2011_GWB1_40_7</name>
    <dbReference type="NCBI Taxonomy" id="1618482"/>
    <lineage>
        <taxon>Bacteria</taxon>
        <taxon>Candidatus Roizmaniibacteriota</taxon>
    </lineage>
</organism>
<comment type="caution">
    <text evidence="2">The sequence shown here is derived from an EMBL/GenBank/DDBJ whole genome shotgun (WGS) entry which is preliminary data.</text>
</comment>
<proteinExistence type="predicted"/>
<evidence type="ECO:0000259" key="1">
    <source>
        <dbReference type="Pfam" id="PF13387"/>
    </source>
</evidence>
<dbReference type="AlphaFoldDB" id="A0A0G0WB77"/>
<evidence type="ECO:0000313" key="2">
    <source>
        <dbReference type="EMBL" id="KKR72487.1"/>
    </source>
</evidence>
<dbReference type="EMBL" id="LBZM01000005">
    <property type="protein sequence ID" value="KKR72487.1"/>
    <property type="molecule type" value="Genomic_DNA"/>
</dbReference>
<evidence type="ECO:0000313" key="3">
    <source>
        <dbReference type="Proteomes" id="UP000034664"/>
    </source>
</evidence>
<sequence>MISYFVYVYIILKPSNDKAWELEFQTPSTVEFIDEDRVKINHIHDWEYTDEFQTSVRYFDETYNMKNLRRVWFVLEPFSKWQAVAHTYFVFDFQYQEPIAFSIEARREVNEAYSGGAGLVGGYELYYSWGTERDFTGKRAYRDNATLYMYPLKLSGSRMINLFKTLAEETNTLADHPRFYNTLFDNCTNELAKIVRKANPAALPWYSLYVLPGYADYFLYDHGYIDTRLSKNELRQMYNITDIVRQNYKEGFSDAIRDVISVAVLP</sequence>
<gene>
    <name evidence="2" type="ORF">UU14_C0005G0055</name>
</gene>
<protein>
    <recommendedName>
        <fullName evidence="1">Lnb N-terminal periplasmic domain-containing protein</fullName>
    </recommendedName>
</protein>